<sequence length="181" mass="21055">MFIKQIDENLSIRLIEMSDADRVFTLTDDHRDYLKEWLPWVYSTHSVEDTRNFIRRRIEGYKDKKMISTVILFNGEIVGMVGFTSIDISIKTAYIGYWLGEDFQGNGIMTKATKALTDYGMDELKLNKVEIRAAVGNHKSRRVPENLGFIHEGTIRAGEWNHDHFVDVAVYGMLAEEWRME</sequence>
<dbReference type="InterPro" id="IPR000182">
    <property type="entry name" value="GNAT_dom"/>
</dbReference>
<proteinExistence type="predicted"/>
<dbReference type="PANTHER" id="PTHR43441:SF12">
    <property type="entry name" value="RIBOSOMAL N-ACETYLTRANSFERASE YDAF-RELATED"/>
    <property type="match status" value="1"/>
</dbReference>
<keyword evidence="3" id="KW-1185">Reference proteome</keyword>
<keyword evidence="2" id="KW-0808">Transferase</keyword>
<dbReference type="CDD" id="cd04301">
    <property type="entry name" value="NAT_SF"/>
    <property type="match status" value="1"/>
</dbReference>
<dbReference type="Pfam" id="PF13302">
    <property type="entry name" value="Acetyltransf_3"/>
    <property type="match status" value="1"/>
</dbReference>
<dbReference type="GO" id="GO:0016746">
    <property type="term" value="F:acyltransferase activity"/>
    <property type="evidence" value="ECO:0007669"/>
    <property type="project" value="UniProtKB-KW"/>
</dbReference>
<feature type="domain" description="N-acetyltransferase" evidence="1">
    <location>
        <begin position="21"/>
        <end position="181"/>
    </location>
</feature>
<evidence type="ECO:0000313" key="2">
    <source>
        <dbReference type="EMBL" id="MBM7837040.1"/>
    </source>
</evidence>
<comment type="caution">
    <text evidence="2">The sequence shown here is derived from an EMBL/GenBank/DDBJ whole genome shotgun (WGS) entry which is preliminary data.</text>
</comment>
<gene>
    <name evidence="2" type="ORF">JOC54_000271</name>
</gene>
<dbReference type="Gene3D" id="3.40.630.30">
    <property type="match status" value="1"/>
</dbReference>
<dbReference type="Proteomes" id="UP001179280">
    <property type="component" value="Unassembled WGS sequence"/>
</dbReference>
<keyword evidence="2" id="KW-0012">Acyltransferase</keyword>
<dbReference type="InterPro" id="IPR051908">
    <property type="entry name" value="Ribosomal_N-acetyltransferase"/>
</dbReference>
<dbReference type="PANTHER" id="PTHR43441">
    <property type="entry name" value="RIBOSOMAL-PROTEIN-SERINE ACETYLTRANSFERASE"/>
    <property type="match status" value="1"/>
</dbReference>
<organism evidence="2 3">
    <name type="scientific">Shouchella xiaoxiensis</name>
    <dbReference type="NCBI Taxonomy" id="766895"/>
    <lineage>
        <taxon>Bacteria</taxon>
        <taxon>Bacillati</taxon>
        <taxon>Bacillota</taxon>
        <taxon>Bacilli</taxon>
        <taxon>Bacillales</taxon>
        <taxon>Bacillaceae</taxon>
        <taxon>Shouchella</taxon>
    </lineage>
</organism>
<accession>A0ABS2SNF0</accession>
<name>A0ABS2SNF0_9BACI</name>
<evidence type="ECO:0000259" key="1">
    <source>
        <dbReference type="PROSITE" id="PS51186"/>
    </source>
</evidence>
<dbReference type="RefSeq" id="WP_204463809.1">
    <property type="nucleotide sequence ID" value="NZ_JAFBCV010000001.1"/>
</dbReference>
<reference evidence="2" key="1">
    <citation type="submission" date="2021-01" db="EMBL/GenBank/DDBJ databases">
        <title>Genomic Encyclopedia of Type Strains, Phase IV (KMG-IV): sequencing the most valuable type-strain genomes for metagenomic binning, comparative biology and taxonomic classification.</title>
        <authorList>
            <person name="Goeker M."/>
        </authorList>
    </citation>
    <scope>NUCLEOTIDE SEQUENCE</scope>
    <source>
        <strain evidence="2">DSM 21943</strain>
    </source>
</reference>
<evidence type="ECO:0000313" key="3">
    <source>
        <dbReference type="Proteomes" id="UP001179280"/>
    </source>
</evidence>
<dbReference type="SUPFAM" id="SSF55729">
    <property type="entry name" value="Acyl-CoA N-acyltransferases (Nat)"/>
    <property type="match status" value="1"/>
</dbReference>
<protein>
    <submittedName>
        <fullName evidence="2">Ribosomal-protein-serine acetyltransferase</fullName>
        <ecNumber evidence="2">2.3.1.-</ecNumber>
    </submittedName>
</protein>
<dbReference type="PROSITE" id="PS51186">
    <property type="entry name" value="GNAT"/>
    <property type="match status" value="1"/>
</dbReference>
<dbReference type="InterPro" id="IPR016181">
    <property type="entry name" value="Acyl_CoA_acyltransferase"/>
</dbReference>
<dbReference type="EC" id="2.3.1.-" evidence="2"/>
<dbReference type="EMBL" id="JAFBCV010000001">
    <property type="protein sequence ID" value="MBM7837040.1"/>
    <property type="molecule type" value="Genomic_DNA"/>
</dbReference>